<evidence type="ECO:0000256" key="2">
    <source>
        <dbReference type="ARBA" id="ARBA00024867"/>
    </source>
</evidence>
<sequence length="293" mass="33504">MSFRLVIVDDDRAVRRILSGIIENNGLGEVVGEAEDGEEAEKKIISLKPDIVLMDLLLPGKDGIEVIRTLRQRQAKIHFIMISQVENQEMISRAYKNGIEFFIHKPINAIETVNVISKVEEIINLRATFDMIKTTVINMSGEDRPEKQAYKGMSKISYFLADMGILGEAGSEDIRVIIENYDKVRQKMNNLQDVYQFLKEYYENEDKRKSTDIKAIEMRIRRAIGKALRNVASLGIEDYDNDQFLRFSTTLFEFSEVKKEMDFLRGKVASGGKINIKKFLEGSALLCEMNSGR</sequence>
<dbReference type="Pfam" id="PF00072">
    <property type="entry name" value="Response_reg"/>
    <property type="match status" value="1"/>
</dbReference>
<keyword evidence="3" id="KW-0597">Phosphoprotein</keyword>
<dbReference type="AlphaFoldDB" id="A0A3G2R355"/>
<evidence type="ECO:0000259" key="5">
    <source>
        <dbReference type="PROSITE" id="PS50110"/>
    </source>
</evidence>
<keyword evidence="7" id="KW-1185">Reference proteome</keyword>
<evidence type="ECO:0000313" key="7">
    <source>
        <dbReference type="Proteomes" id="UP000280960"/>
    </source>
</evidence>
<dbReference type="PANTHER" id="PTHR43228">
    <property type="entry name" value="TWO-COMPONENT RESPONSE REGULATOR"/>
    <property type="match status" value="1"/>
</dbReference>
<comment type="function">
    <text evidence="2">May play the central regulatory role in sporulation. It may be an element of the effector pathway responsible for the activation of sporulation genes in response to nutritional stress. Spo0A may act in concert with spo0H (a sigma factor) to control the expression of some genes that are critical to the sporulation process.</text>
</comment>
<evidence type="ECO:0000256" key="3">
    <source>
        <dbReference type="PROSITE-ProRule" id="PRU00169"/>
    </source>
</evidence>
<dbReference type="Gene3D" id="3.40.50.2300">
    <property type="match status" value="1"/>
</dbReference>
<dbReference type="PANTHER" id="PTHR43228:SF8">
    <property type="entry name" value="TRANSCRIPTIONAL REGULATORY PROTEIN GLNL"/>
    <property type="match status" value="1"/>
</dbReference>
<name>A0A3G2R355_9FIRM</name>
<dbReference type="Pfam" id="PF08664">
    <property type="entry name" value="YcbB"/>
    <property type="match status" value="1"/>
</dbReference>
<feature type="modified residue" description="4-aspartylphosphate" evidence="3">
    <location>
        <position position="55"/>
    </location>
</feature>
<protein>
    <recommendedName>
        <fullName evidence="1">Stage 0 sporulation protein A homolog</fullName>
    </recommendedName>
</protein>
<dbReference type="GO" id="GO:0000160">
    <property type="term" value="P:phosphorelay signal transduction system"/>
    <property type="evidence" value="ECO:0007669"/>
    <property type="project" value="InterPro"/>
</dbReference>
<feature type="coiled-coil region" evidence="4">
    <location>
        <begin position="174"/>
        <end position="201"/>
    </location>
</feature>
<evidence type="ECO:0000256" key="1">
    <source>
        <dbReference type="ARBA" id="ARBA00018672"/>
    </source>
</evidence>
<accession>A0A3G2R355</accession>
<dbReference type="SUPFAM" id="SSF52172">
    <property type="entry name" value="CheY-like"/>
    <property type="match status" value="1"/>
</dbReference>
<proteinExistence type="predicted"/>
<reference evidence="6 7" key="1">
    <citation type="submission" date="2018-10" db="EMBL/GenBank/DDBJ databases">
        <authorList>
            <person name="Zhang X."/>
        </authorList>
    </citation>
    <scope>NUCLEOTIDE SEQUENCE [LARGE SCALE GENOMIC DNA]</scope>
    <source>
        <strain evidence="6 7">SK-G1</strain>
    </source>
</reference>
<dbReference type="KEGG" id="bacg:D2962_04145"/>
<feature type="domain" description="Response regulatory" evidence="5">
    <location>
        <begin position="4"/>
        <end position="120"/>
    </location>
</feature>
<dbReference type="InterPro" id="IPR052048">
    <property type="entry name" value="ST_Response_Regulator"/>
</dbReference>
<dbReference type="RefSeq" id="WP_120765305.1">
    <property type="nucleotide sequence ID" value="NZ_CP033169.1"/>
</dbReference>
<keyword evidence="4" id="KW-0175">Coiled coil</keyword>
<gene>
    <name evidence="6" type="ORF">D2962_04145</name>
</gene>
<evidence type="ECO:0000313" key="6">
    <source>
        <dbReference type="EMBL" id="AYO29903.1"/>
    </source>
</evidence>
<organism evidence="6 7">
    <name type="scientific">Biomaibacter acetigenes</name>
    <dbReference type="NCBI Taxonomy" id="2316383"/>
    <lineage>
        <taxon>Bacteria</taxon>
        <taxon>Bacillati</taxon>
        <taxon>Bacillota</taxon>
        <taxon>Clostridia</taxon>
        <taxon>Thermosediminibacterales</taxon>
        <taxon>Tepidanaerobacteraceae</taxon>
        <taxon>Biomaibacter</taxon>
    </lineage>
</organism>
<dbReference type="InterPro" id="IPR001789">
    <property type="entry name" value="Sig_transdc_resp-reg_receiver"/>
</dbReference>
<dbReference type="InterPro" id="IPR011006">
    <property type="entry name" value="CheY-like_superfamily"/>
</dbReference>
<dbReference type="PROSITE" id="PS50110">
    <property type="entry name" value="RESPONSE_REGULATORY"/>
    <property type="match status" value="1"/>
</dbReference>
<dbReference type="EMBL" id="CP033169">
    <property type="protein sequence ID" value="AYO29903.1"/>
    <property type="molecule type" value="Genomic_DNA"/>
</dbReference>
<evidence type="ECO:0000256" key="4">
    <source>
        <dbReference type="SAM" id="Coils"/>
    </source>
</evidence>
<dbReference type="Proteomes" id="UP000280960">
    <property type="component" value="Chromosome"/>
</dbReference>
<dbReference type="SMART" id="SM00448">
    <property type="entry name" value="REC"/>
    <property type="match status" value="1"/>
</dbReference>
<dbReference type="InterPro" id="IPR013972">
    <property type="entry name" value="YcbB"/>
</dbReference>